<dbReference type="InterPro" id="IPR000891">
    <property type="entry name" value="PYR_CT"/>
</dbReference>
<name>A0A5Q0QFN5_9SPHI</name>
<dbReference type="Pfam" id="PF00682">
    <property type="entry name" value="HMGL-like"/>
    <property type="match status" value="1"/>
</dbReference>
<dbReference type="GO" id="GO:0046872">
    <property type="term" value="F:metal ion binding"/>
    <property type="evidence" value="ECO:0007669"/>
    <property type="project" value="UniProtKB-KW"/>
</dbReference>
<keyword evidence="3 5" id="KW-0456">Lyase</keyword>
<accession>A0A5Q0QFN5</accession>
<reference evidence="5 6" key="1">
    <citation type="submission" date="2019-10" db="EMBL/GenBank/DDBJ databases">
        <authorList>
            <person name="Dong K."/>
        </authorList>
    </citation>
    <scope>NUCLEOTIDE SEQUENCE [LARGE SCALE GENOMIC DNA]</scope>
    <source>
        <strain evidence="6">dk4302</strain>
    </source>
</reference>
<dbReference type="PANTHER" id="PTHR42738:SF7">
    <property type="entry name" value="HYDROXYMETHYLGLUTARYL-COA LYASE"/>
    <property type="match status" value="1"/>
</dbReference>
<dbReference type="AlphaFoldDB" id="A0A5Q0QFN5"/>
<dbReference type="PROSITE" id="PS50991">
    <property type="entry name" value="PYR_CT"/>
    <property type="match status" value="1"/>
</dbReference>
<dbReference type="Gene3D" id="3.20.20.70">
    <property type="entry name" value="Aldolase class I"/>
    <property type="match status" value="1"/>
</dbReference>
<keyword evidence="2" id="KW-0479">Metal-binding</keyword>
<dbReference type="GO" id="GO:0006552">
    <property type="term" value="P:L-leucine catabolic process"/>
    <property type="evidence" value="ECO:0007669"/>
    <property type="project" value="TreeGrafter"/>
</dbReference>
<dbReference type="EMBL" id="CP045652">
    <property type="protein sequence ID" value="QGA28129.1"/>
    <property type="molecule type" value="Genomic_DNA"/>
</dbReference>
<feature type="domain" description="Pyruvate carboxyltransferase" evidence="4">
    <location>
        <begin position="8"/>
        <end position="275"/>
    </location>
</feature>
<dbReference type="PANTHER" id="PTHR42738">
    <property type="entry name" value="HYDROXYMETHYLGLUTARYL-COA LYASE"/>
    <property type="match status" value="1"/>
</dbReference>
<keyword evidence="6" id="KW-1185">Reference proteome</keyword>
<dbReference type="GO" id="GO:0004419">
    <property type="term" value="F:hydroxymethylglutaryl-CoA lyase activity"/>
    <property type="evidence" value="ECO:0007669"/>
    <property type="project" value="TreeGrafter"/>
</dbReference>
<dbReference type="Proteomes" id="UP000326921">
    <property type="component" value="Chromosome"/>
</dbReference>
<evidence type="ECO:0000313" key="6">
    <source>
        <dbReference type="Proteomes" id="UP000326921"/>
    </source>
</evidence>
<dbReference type="GO" id="GO:0046951">
    <property type="term" value="P:ketone body biosynthetic process"/>
    <property type="evidence" value="ECO:0007669"/>
    <property type="project" value="TreeGrafter"/>
</dbReference>
<evidence type="ECO:0000259" key="4">
    <source>
        <dbReference type="PROSITE" id="PS50991"/>
    </source>
</evidence>
<organism evidence="5 6">
    <name type="scientific">Sphingobacterium zhuxiongii</name>
    <dbReference type="NCBI Taxonomy" id="2662364"/>
    <lineage>
        <taxon>Bacteria</taxon>
        <taxon>Pseudomonadati</taxon>
        <taxon>Bacteroidota</taxon>
        <taxon>Sphingobacteriia</taxon>
        <taxon>Sphingobacteriales</taxon>
        <taxon>Sphingobacteriaceae</taxon>
        <taxon>Sphingobacterium</taxon>
    </lineage>
</organism>
<sequence length="287" mass="31911">MLNNNNPFVSLVDCPRDAIQGIKYPIDTQRKINYINLLIKSKLFDCIDFGSFVSPKAVPQMSDTRMVLDGLEKTDDVKLLAIIANERGAQTATELSQIDYLGYPFSISETFQQRNTNSSIEEAFTNVQGILDIIHGKNNQELVVYISMAFGNPYGDDWSLELVSDWIGSLKEIGVERFSIADTTGEATPSSVSSLFRKLANDFPDNNFSVHLHSQVESALLKVDAAYEAGCRQFEGAILGYGGCPFAKDELVGNIPTELLVDRFQKGAYNQVQLLMNGFQDLIRNEL</sequence>
<dbReference type="KEGG" id="sphe:GFH32_18145"/>
<evidence type="ECO:0000256" key="2">
    <source>
        <dbReference type="ARBA" id="ARBA00022723"/>
    </source>
</evidence>
<gene>
    <name evidence="5" type="ORF">GFH32_18145</name>
</gene>
<evidence type="ECO:0000313" key="5">
    <source>
        <dbReference type="EMBL" id="QGA28129.1"/>
    </source>
</evidence>
<comment type="similarity">
    <text evidence="1">Belongs to the HMG-CoA lyase family.</text>
</comment>
<dbReference type="InterPro" id="IPR013785">
    <property type="entry name" value="Aldolase_TIM"/>
</dbReference>
<evidence type="ECO:0000256" key="3">
    <source>
        <dbReference type="ARBA" id="ARBA00023239"/>
    </source>
</evidence>
<dbReference type="RefSeq" id="WP_153512955.1">
    <property type="nucleotide sequence ID" value="NZ_CP045652.1"/>
</dbReference>
<proteinExistence type="inferred from homology"/>
<dbReference type="InterPro" id="IPR043594">
    <property type="entry name" value="HMGL"/>
</dbReference>
<dbReference type="SUPFAM" id="SSF51569">
    <property type="entry name" value="Aldolase"/>
    <property type="match status" value="1"/>
</dbReference>
<protein>
    <submittedName>
        <fullName evidence="5">Hydroxymethylglutaryl-CoA lyase</fullName>
    </submittedName>
</protein>
<evidence type="ECO:0000256" key="1">
    <source>
        <dbReference type="ARBA" id="ARBA00009405"/>
    </source>
</evidence>